<evidence type="ECO:0000313" key="3">
    <source>
        <dbReference type="EMBL" id="ACU59998.1"/>
    </source>
</evidence>
<name>A0A979G3P5_CHIPD</name>
<dbReference type="KEGG" id="cpi:Cpin_2510"/>
<dbReference type="AlphaFoldDB" id="A0A979G3P5"/>
<evidence type="ECO:0000256" key="2">
    <source>
        <dbReference type="SAM" id="SignalP"/>
    </source>
</evidence>
<evidence type="ECO:0000313" key="4">
    <source>
        <dbReference type="Proteomes" id="UP000002215"/>
    </source>
</evidence>
<evidence type="ECO:0000256" key="1">
    <source>
        <dbReference type="SAM" id="Coils"/>
    </source>
</evidence>
<proteinExistence type="predicted"/>
<feature type="coiled-coil region" evidence="1">
    <location>
        <begin position="355"/>
        <end position="382"/>
    </location>
</feature>
<gene>
    <name evidence="3" type="ordered locus">Cpin_2510</name>
</gene>
<dbReference type="Proteomes" id="UP000002215">
    <property type="component" value="Chromosome"/>
</dbReference>
<dbReference type="RefSeq" id="WP_012790174.1">
    <property type="nucleotide sequence ID" value="NC_013132.1"/>
</dbReference>
<protein>
    <submittedName>
        <fullName evidence="3">Uncharacterized protein</fullName>
    </submittedName>
</protein>
<feature type="signal peptide" evidence="2">
    <location>
        <begin position="1"/>
        <end position="24"/>
    </location>
</feature>
<reference evidence="4" key="1">
    <citation type="submission" date="2009-08" db="EMBL/GenBank/DDBJ databases">
        <title>The complete genome of Chitinophaga pinensis DSM 2588.</title>
        <authorList>
            <consortium name="US DOE Joint Genome Institute (JGI-PGF)"/>
            <person name="Lucas S."/>
            <person name="Copeland A."/>
            <person name="Lapidus A."/>
            <person name="Glavina del Rio T."/>
            <person name="Dalin E."/>
            <person name="Tice H."/>
            <person name="Bruce D."/>
            <person name="Goodwin L."/>
            <person name="Pitluck S."/>
            <person name="Kyrpides N."/>
            <person name="Mavromatis K."/>
            <person name="Ivanova N."/>
            <person name="Mikhailova N."/>
            <person name="Sims D."/>
            <person name="Meinche L."/>
            <person name="Brettin T."/>
            <person name="Detter J.C."/>
            <person name="Han C."/>
            <person name="Larimer F."/>
            <person name="Land M."/>
            <person name="Hauser L."/>
            <person name="Markowitz V."/>
            <person name="Cheng J.-F."/>
            <person name="Hugenholtz P."/>
            <person name="Woyke T."/>
            <person name="Wu D."/>
            <person name="Spring S."/>
            <person name="Klenk H.-P."/>
            <person name="Eisen J.A."/>
        </authorList>
    </citation>
    <scope>NUCLEOTIDE SEQUENCE [LARGE SCALE GENOMIC DNA]</scope>
    <source>
        <strain evidence="4">ATCC 43595 / DSM 2588 / LMG 13176 / NBRC 15968 / NCIMB 11800 / UQM 2034</strain>
    </source>
</reference>
<reference evidence="3 4" key="2">
    <citation type="journal article" date="2010" name="Stand. Genomic Sci.">
        <title>Complete genome sequence of Chitinophaga pinensis type strain (UQM 2034).</title>
        <authorList>
            <person name="Glavina Del Rio T."/>
            <person name="Abt B."/>
            <person name="Spring S."/>
            <person name="Lapidus A."/>
            <person name="Nolan M."/>
            <person name="Tice H."/>
            <person name="Copeland A."/>
            <person name="Cheng J.F."/>
            <person name="Chen F."/>
            <person name="Bruce D."/>
            <person name="Goodwin L."/>
            <person name="Pitluck S."/>
            <person name="Ivanova N."/>
            <person name="Mavromatis K."/>
            <person name="Mikhailova N."/>
            <person name="Pati A."/>
            <person name="Chen A."/>
            <person name="Palaniappan K."/>
            <person name="Land M."/>
            <person name="Hauser L."/>
            <person name="Chang Y.J."/>
            <person name="Jeffries C.D."/>
            <person name="Chain P."/>
            <person name="Saunders E."/>
            <person name="Detter J.C."/>
            <person name="Brettin T."/>
            <person name="Rohde M."/>
            <person name="Goker M."/>
            <person name="Bristow J."/>
            <person name="Eisen J.A."/>
            <person name="Markowitz V."/>
            <person name="Hugenholtz P."/>
            <person name="Kyrpides N.C."/>
            <person name="Klenk H.P."/>
            <person name="Lucas S."/>
        </authorList>
    </citation>
    <scope>NUCLEOTIDE SEQUENCE [LARGE SCALE GENOMIC DNA]</scope>
    <source>
        <strain evidence="4">ATCC 43595 / DSM 2588 / LMG 13176 / NBRC 15968 / NCIMB 11800 / UQM 2034</strain>
    </source>
</reference>
<feature type="chain" id="PRO_5038045439" evidence="2">
    <location>
        <begin position="25"/>
        <end position="385"/>
    </location>
</feature>
<sequence length="385" mass="40236">MEKNFSKGVFLLTSVLFFTVSVKAQTNKLDNTGNVGIGTTAPVVKLSVYGATEDEAAISVQSATNSRFYIQQGGSVLKIGGTTPGTGIINVSNTGKVGIGTNAPASMLDVDGDFRLGVSTGGTAYSIGFTRTVGAHLYGTTATGLTLGGDLTGTDAVILPNGNFGIGTTNPSNKLDVANGSINIGAGANIAYKAGSYLSMGNMLYTNTPYISFNALLTTSDNKNLFTPNYNAGGGLVIRGEAGGSGLHFLQKNYNNGAAPYDVNTFTEALTLTSTGTVGIGTTSTGVHKLAVEGSIGARKVKVTLTGWADFVFDPNYKLQPLSELENYIKTNRHLPDVPSATEVAKEGVDLGEMNKILLQKIEELTLHVIELEKKVKDLKAENNK</sequence>
<dbReference type="OrthoDB" id="655527at2"/>
<keyword evidence="2" id="KW-0732">Signal</keyword>
<accession>A0A979G3P5</accession>
<keyword evidence="1" id="KW-0175">Coiled coil</keyword>
<dbReference type="EMBL" id="CP001699">
    <property type="protein sequence ID" value="ACU59998.1"/>
    <property type="molecule type" value="Genomic_DNA"/>
</dbReference>
<organism evidence="3 4">
    <name type="scientific">Chitinophaga pinensis (strain ATCC 43595 / DSM 2588 / LMG 13176 / NBRC 15968 / NCIMB 11800 / UQM 2034)</name>
    <dbReference type="NCBI Taxonomy" id="485918"/>
    <lineage>
        <taxon>Bacteria</taxon>
        <taxon>Pseudomonadati</taxon>
        <taxon>Bacteroidota</taxon>
        <taxon>Chitinophagia</taxon>
        <taxon>Chitinophagales</taxon>
        <taxon>Chitinophagaceae</taxon>
        <taxon>Chitinophaga</taxon>
    </lineage>
</organism>